<comment type="caution">
    <text evidence="1">The sequence shown here is derived from an EMBL/GenBank/DDBJ whole genome shotgun (WGS) entry which is preliminary data.</text>
</comment>
<gene>
    <name evidence="1" type="ORF">ANN_09245</name>
</gene>
<accession>A0ABQ8TMW0</accession>
<name>A0ABQ8TMW0_PERAM</name>
<dbReference type="EMBL" id="JAJSOF020000005">
    <property type="protein sequence ID" value="KAJ4447241.1"/>
    <property type="molecule type" value="Genomic_DNA"/>
</dbReference>
<evidence type="ECO:0000313" key="2">
    <source>
        <dbReference type="Proteomes" id="UP001148838"/>
    </source>
</evidence>
<reference evidence="1 2" key="1">
    <citation type="journal article" date="2022" name="Allergy">
        <title>Genome assembly and annotation of Periplaneta americana reveal a comprehensive cockroach allergen profile.</title>
        <authorList>
            <person name="Wang L."/>
            <person name="Xiong Q."/>
            <person name="Saelim N."/>
            <person name="Wang L."/>
            <person name="Nong W."/>
            <person name="Wan A.T."/>
            <person name="Shi M."/>
            <person name="Liu X."/>
            <person name="Cao Q."/>
            <person name="Hui J.H.L."/>
            <person name="Sookrung N."/>
            <person name="Leung T.F."/>
            <person name="Tungtrongchitr A."/>
            <person name="Tsui S.K.W."/>
        </authorList>
    </citation>
    <scope>NUCLEOTIDE SEQUENCE [LARGE SCALE GENOMIC DNA]</scope>
    <source>
        <strain evidence="1">PWHHKU_190912</strain>
    </source>
</reference>
<keyword evidence="2" id="KW-1185">Reference proteome</keyword>
<evidence type="ECO:0000313" key="1">
    <source>
        <dbReference type="EMBL" id="KAJ4447241.1"/>
    </source>
</evidence>
<proteinExistence type="predicted"/>
<organism evidence="1 2">
    <name type="scientific">Periplaneta americana</name>
    <name type="common">American cockroach</name>
    <name type="synonym">Blatta americana</name>
    <dbReference type="NCBI Taxonomy" id="6978"/>
    <lineage>
        <taxon>Eukaryota</taxon>
        <taxon>Metazoa</taxon>
        <taxon>Ecdysozoa</taxon>
        <taxon>Arthropoda</taxon>
        <taxon>Hexapoda</taxon>
        <taxon>Insecta</taxon>
        <taxon>Pterygota</taxon>
        <taxon>Neoptera</taxon>
        <taxon>Polyneoptera</taxon>
        <taxon>Dictyoptera</taxon>
        <taxon>Blattodea</taxon>
        <taxon>Blattoidea</taxon>
        <taxon>Blattidae</taxon>
        <taxon>Blattinae</taxon>
        <taxon>Periplaneta</taxon>
    </lineage>
</organism>
<sequence length="146" mass="16284">MAGLYEGGNEPTGSLKAKQFEYVPNWDSNVINFHLQTNLMRDKNSKPPVYFDRLRRLPANPELRSGESSIPAWADYLVGNISIESYPAFAHIGLRENPGKNLNQVTCPDRDSNLGHLVPRPGVLTVTPQVWTPESCYLTVTDLEGT</sequence>
<dbReference type="Proteomes" id="UP001148838">
    <property type="component" value="Unassembled WGS sequence"/>
</dbReference>
<protein>
    <submittedName>
        <fullName evidence="1">Uncharacterized protein</fullName>
    </submittedName>
</protein>